<reference evidence="3 4" key="1">
    <citation type="journal article" date="2019" name="Sci. Rep.">
        <title>Orb-weaving spider Araneus ventricosus genome elucidates the spidroin gene catalogue.</title>
        <authorList>
            <person name="Kono N."/>
            <person name="Nakamura H."/>
            <person name="Ohtoshi R."/>
            <person name="Moran D.A.P."/>
            <person name="Shinohara A."/>
            <person name="Yoshida Y."/>
            <person name="Fujiwara M."/>
            <person name="Mori M."/>
            <person name="Tomita M."/>
            <person name="Arakawa K."/>
        </authorList>
    </citation>
    <scope>NUCLEOTIDE SEQUENCE [LARGE SCALE GENOMIC DNA]</scope>
</reference>
<keyword evidence="4" id="KW-1185">Reference proteome</keyword>
<evidence type="ECO:0000256" key="1">
    <source>
        <dbReference type="SAM" id="Coils"/>
    </source>
</evidence>
<evidence type="ECO:0000313" key="4">
    <source>
        <dbReference type="Proteomes" id="UP000499080"/>
    </source>
</evidence>
<feature type="compositionally biased region" description="Low complexity" evidence="2">
    <location>
        <begin position="7"/>
        <end position="22"/>
    </location>
</feature>
<feature type="region of interest" description="Disordered" evidence="2">
    <location>
        <begin position="1"/>
        <end position="43"/>
    </location>
</feature>
<feature type="region of interest" description="Disordered" evidence="2">
    <location>
        <begin position="153"/>
        <end position="198"/>
    </location>
</feature>
<feature type="non-terminal residue" evidence="3">
    <location>
        <position position="357"/>
    </location>
</feature>
<name>A0A4Y2E486_ARAVE</name>
<gene>
    <name evidence="3" type="ORF">AVEN_156562_1</name>
</gene>
<sequence>MEEGGRSRSSLSSTTSSQRTLSAESGSSRRNSGIVTDKSQTDFTQSWIEKHTTIHRPEQNISRQIYDLKGKIHKLQSKVRDTSRSLKKSYAMPRQCVPRGLIANEEKRYEQALAELAEAEKALMELESRPDPRSSTPHEQTINTEMEEAGQYANYPLPKSPTPPCKPSNSNAFQKVSPKKAARPQIEKSNSPIDTSNRFQNLMDTTENNISIDPEIKISIPDINLKLSSDYNLTIQEIVRKFPETTCKYNRGYIRISPHSIEDRDKIIETLDKTEKEYVLSEPPENRPIKIVIKNLPPDHSKDSIVNDLEENNYRVIRINQLRNYRLKTFLPIFLVELAKTPNVNNIFQLEKVNNFN</sequence>
<feature type="compositionally biased region" description="Polar residues" evidence="2">
    <location>
        <begin position="187"/>
        <end position="198"/>
    </location>
</feature>
<proteinExistence type="predicted"/>
<dbReference type="Proteomes" id="UP000499080">
    <property type="component" value="Unassembled WGS sequence"/>
</dbReference>
<dbReference type="AlphaFoldDB" id="A0A4Y2E486"/>
<protein>
    <submittedName>
        <fullName evidence="3">Uncharacterized protein</fullName>
    </submittedName>
</protein>
<feature type="compositionally biased region" description="Polar residues" evidence="2">
    <location>
        <begin position="23"/>
        <end position="43"/>
    </location>
</feature>
<organism evidence="3 4">
    <name type="scientific">Araneus ventricosus</name>
    <name type="common">Orbweaver spider</name>
    <name type="synonym">Epeira ventricosa</name>
    <dbReference type="NCBI Taxonomy" id="182803"/>
    <lineage>
        <taxon>Eukaryota</taxon>
        <taxon>Metazoa</taxon>
        <taxon>Ecdysozoa</taxon>
        <taxon>Arthropoda</taxon>
        <taxon>Chelicerata</taxon>
        <taxon>Arachnida</taxon>
        <taxon>Araneae</taxon>
        <taxon>Araneomorphae</taxon>
        <taxon>Entelegynae</taxon>
        <taxon>Araneoidea</taxon>
        <taxon>Araneidae</taxon>
        <taxon>Araneus</taxon>
    </lineage>
</organism>
<dbReference type="EMBL" id="BGPR01168901">
    <property type="protein sequence ID" value="GBM23721.1"/>
    <property type="molecule type" value="Genomic_DNA"/>
</dbReference>
<evidence type="ECO:0000256" key="2">
    <source>
        <dbReference type="SAM" id="MobiDB-lite"/>
    </source>
</evidence>
<feature type="coiled-coil region" evidence="1">
    <location>
        <begin position="102"/>
        <end position="129"/>
    </location>
</feature>
<keyword evidence="1" id="KW-0175">Coiled coil</keyword>
<evidence type="ECO:0000313" key="3">
    <source>
        <dbReference type="EMBL" id="GBM23721.1"/>
    </source>
</evidence>
<comment type="caution">
    <text evidence="3">The sequence shown here is derived from an EMBL/GenBank/DDBJ whole genome shotgun (WGS) entry which is preliminary data.</text>
</comment>
<accession>A0A4Y2E486</accession>